<dbReference type="InterPro" id="IPR036145">
    <property type="entry name" value="MinC_C_sf"/>
</dbReference>
<dbReference type="InterPro" id="IPR013033">
    <property type="entry name" value="MinC"/>
</dbReference>
<dbReference type="STRING" id="437022.CC99x_02403"/>
<dbReference type="AlphaFoldDB" id="A0A0Q9Y9A9"/>
<evidence type="ECO:0000259" key="7">
    <source>
        <dbReference type="Pfam" id="PF03775"/>
    </source>
</evidence>
<reference evidence="10" key="2">
    <citation type="journal article" date="2016" name="Genome Announc.">
        <title>Draft Genome Sequences of Two Novel Amoeba-Resistant Intranuclear Bacteria, 'Candidatus Berkiella cookevillensis' and 'Candidatus Berkiella aquae'.</title>
        <authorList>
            <person name="Mehari Y.T."/>
            <person name="Arivett B.A."/>
            <person name="Farone A.L."/>
            <person name="Gunderson J.H."/>
            <person name="Farone M.B."/>
        </authorList>
    </citation>
    <scope>NUCLEOTIDE SEQUENCE</scope>
    <source>
        <strain evidence="10">CC99</strain>
    </source>
</reference>
<dbReference type="GO" id="GO:0000917">
    <property type="term" value="P:division septum assembly"/>
    <property type="evidence" value="ECO:0007669"/>
    <property type="project" value="UniProtKB-KW"/>
</dbReference>
<evidence type="ECO:0000256" key="3">
    <source>
        <dbReference type="ARBA" id="ARBA00023210"/>
    </source>
</evidence>
<dbReference type="Gene3D" id="2.160.20.70">
    <property type="match status" value="1"/>
</dbReference>
<evidence type="ECO:0000256" key="6">
    <source>
        <dbReference type="HAMAP-Rule" id="MF_00267"/>
    </source>
</evidence>
<evidence type="ECO:0000313" key="9">
    <source>
        <dbReference type="EMBL" id="KRG17333.1"/>
    </source>
</evidence>
<comment type="subunit">
    <text evidence="6">Interacts with MinD and FtsZ.</text>
</comment>
<dbReference type="OrthoDB" id="9794530at2"/>
<keyword evidence="11" id="KW-1185">Reference proteome</keyword>
<keyword evidence="4 6" id="KW-0131">Cell cycle</keyword>
<protein>
    <recommendedName>
        <fullName evidence="6">Probable septum site-determining protein MinC</fullName>
    </recommendedName>
</protein>
<keyword evidence="3 6" id="KW-0717">Septation</keyword>
<comment type="caution">
    <text evidence="9">The sequence shown here is derived from an EMBL/GenBank/DDBJ whole genome shotgun (WGS) entry which is preliminary data.</text>
</comment>
<dbReference type="EMBL" id="LKHV01000018">
    <property type="protein sequence ID" value="KRG17333.1"/>
    <property type="molecule type" value="Genomic_DNA"/>
</dbReference>
<dbReference type="PANTHER" id="PTHR34108:SF1">
    <property type="entry name" value="SEPTUM SITE-DETERMINING PROTEIN MINC"/>
    <property type="match status" value="1"/>
</dbReference>
<sequence>MTTDVTIKTSPALALKGSLFTLTAIQLYRFDLLEIANELDSKIKQAPNFFQNTPIVIDLQSLEIDSSTQVTELIALFKKKKLIPVGIRGASNRYKDLAIEAGLAILPEAKPAPKIAKTAKQSAPEEISEATPHTSIKADTIEVTEASNQTGSRLITAPVRSGQQIYAPGGDLVVLAPVSHGAELLAEGHIHVHGPLRGRALAGVNGDKTAIIYCKSLEAELVSIAGQYKIIEDLKESDLWKRSVCIKLVNDRLQVEAL</sequence>
<dbReference type="GO" id="GO:0051302">
    <property type="term" value="P:regulation of cell division"/>
    <property type="evidence" value="ECO:0007669"/>
    <property type="project" value="InterPro"/>
</dbReference>
<dbReference type="PANTHER" id="PTHR34108">
    <property type="entry name" value="SEPTUM SITE-DETERMINING PROTEIN MINC"/>
    <property type="match status" value="1"/>
</dbReference>
<evidence type="ECO:0000313" key="10">
    <source>
        <dbReference type="EMBL" id="MCS5707739.1"/>
    </source>
</evidence>
<name>A0A0Q9Y9A9_9GAMM</name>
<dbReference type="RefSeq" id="WP_057625493.1">
    <property type="nucleotide sequence ID" value="NZ_LKHV02000001.1"/>
</dbReference>
<organism evidence="9">
    <name type="scientific">Candidatus Berkiella cookevillensis</name>
    <dbReference type="NCBI Taxonomy" id="437022"/>
    <lineage>
        <taxon>Bacteria</taxon>
        <taxon>Pseudomonadati</taxon>
        <taxon>Pseudomonadota</taxon>
        <taxon>Gammaproteobacteria</taxon>
        <taxon>Candidatus Berkiellales</taxon>
        <taxon>Candidatus Berkiellaceae</taxon>
        <taxon>Candidatus Berkiella</taxon>
    </lineage>
</organism>
<reference evidence="9" key="1">
    <citation type="submission" date="2015-09" db="EMBL/GenBank/DDBJ databases">
        <title>Draft Genome Sequences of Two Novel Amoeba-resistant Intranuclear Bacteria, Candidatus Berkiella cookevillensis and Candidatus Berkiella aquae.</title>
        <authorList>
            <person name="Mehari Y.T."/>
            <person name="Arivett B.A."/>
            <person name="Farone A.L."/>
            <person name="Gunderson J.H."/>
            <person name="Farone M.B."/>
        </authorList>
    </citation>
    <scope>NUCLEOTIDE SEQUENCE [LARGE SCALE GENOMIC DNA]</scope>
    <source>
        <strain evidence="9">CC99</strain>
    </source>
</reference>
<dbReference type="PATRIC" id="fig|1590042.3.peg.2460"/>
<accession>A0A0Q9Y9A9</accession>
<keyword evidence="2 6" id="KW-0132">Cell division</keyword>
<dbReference type="HAMAP" id="MF_00267">
    <property type="entry name" value="MinC"/>
    <property type="match status" value="1"/>
</dbReference>
<dbReference type="Proteomes" id="UP000051494">
    <property type="component" value="Unassembled WGS sequence"/>
</dbReference>
<dbReference type="InterPro" id="IPR007874">
    <property type="entry name" value="MinC_N"/>
</dbReference>
<dbReference type="Gene3D" id="3.30.70.260">
    <property type="match status" value="1"/>
</dbReference>
<comment type="function">
    <text evidence="5 6">Cell division inhibitor that blocks the formation of polar Z ring septums. Rapidly oscillates between the poles of the cell to destabilize FtsZ filaments that have formed before they mature into polar Z rings. Prevents FtsZ polymerization.</text>
</comment>
<dbReference type="InterPro" id="IPR005526">
    <property type="entry name" value="Septum_form_inhib_MinC_C"/>
</dbReference>
<feature type="domain" description="Septum formation inhibitor MinC N-terminal" evidence="8">
    <location>
        <begin position="14"/>
        <end position="84"/>
    </location>
</feature>
<evidence type="ECO:0000259" key="8">
    <source>
        <dbReference type="Pfam" id="PF05209"/>
    </source>
</evidence>
<proteinExistence type="inferred from homology"/>
<dbReference type="SUPFAM" id="SSF63848">
    <property type="entry name" value="Cell-division inhibitor MinC, C-terminal domain"/>
    <property type="match status" value="1"/>
</dbReference>
<dbReference type="GO" id="GO:0000902">
    <property type="term" value="P:cell morphogenesis"/>
    <property type="evidence" value="ECO:0007669"/>
    <property type="project" value="InterPro"/>
</dbReference>
<evidence type="ECO:0000256" key="5">
    <source>
        <dbReference type="ARBA" id="ARBA00025606"/>
    </source>
</evidence>
<dbReference type="EMBL" id="LKHV02000001">
    <property type="protein sequence ID" value="MCS5707739.1"/>
    <property type="molecule type" value="Genomic_DNA"/>
</dbReference>
<dbReference type="NCBIfam" id="TIGR01222">
    <property type="entry name" value="minC"/>
    <property type="match status" value="1"/>
</dbReference>
<dbReference type="Pfam" id="PF03775">
    <property type="entry name" value="MinC_C"/>
    <property type="match status" value="1"/>
</dbReference>
<evidence type="ECO:0000256" key="2">
    <source>
        <dbReference type="ARBA" id="ARBA00022618"/>
    </source>
</evidence>
<comment type="similarity">
    <text evidence="1 6">Belongs to the MinC family.</text>
</comment>
<reference evidence="10" key="3">
    <citation type="submission" date="2021-06" db="EMBL/GenBank/DDBJ databases">
        <title>Genomic Description and Analysis of Intracellular Bacteria, Candidatus Berkiella cookevillensis and Candidatus Berkiella aquae.</title>
        <authorList>
            <person name="Kidane D.T."/>
            <person name="Mehari Y.T."/>
            <person name="Rice F.C."/>
            <person name="Arivett B.A."/>
            <person name="Farone A.L."/>
            <person name="Berk S.G."/>
            <person name="Farone M.B."/>
        </authorList>
    </citation>
    <scope>NUCLEOTIDE SEQUENCE</scope>
    <source>
        <strain evidence="10">CC99</strain>
    </source>
</reference>
<evidence type="ECO:0000313" key="11">
    <source>
        <dbReference type="Proteomes" id="UP000051494"/>
    </source>
</evidence>
<dbReference type="Pfam" id="PF05209">
    <property type="entry name" value="MinC_N"/>
    <property type="match status" value="1"/>
</dbReference>
<evidence type="ECO:0000256" key="1">
    <source>
        <dbReference type="ARBA" id="ARBA00006291"/>
    </source>
</evidence>
<gene>
    <name evidence="6 9" type="primary">minC</name>
    <name evidence="10" type="ORF">CC99x_002345</name>
    <name evidence="9" type="ORF">CC99x_02403</name>
</gene>
<evidence type="ECO:0000256" key="4">
    <source>
        <dbReference type="ARBA" id="ARBA00023306"/>
    </source>
</evidence>
<dbReference type="GO" id="GO:1901891">
    <property type="term" value="P:regulation of cell septum assembly"/>
    <property type="evidence" value="ECO:0007669"/>
    <property type="project" value="InterPro"/>
</dbReference>
<dbReference type="InterPro" id="IPR016098">
    <property type="entry name" value="CAP/MinC_C"/>
</dbReference>
<feature type="domain" description="Septum formation inhibitor MinC C-terminal" evidence="7">
    <location>
        <begin position="155"/>
        <end position="256"/>
    </location>
</feature>